<gene>
    <name evidence="1" type="ORF">I6U48_09700</name>
</gene>
<dbReference type="RefSeq" id="WP_218320211.1">
    <property type="nucleotide sequence ID" value="NZ_JAEEGC010000039.1"/>
</dbReference>
<dbReference type="EMBL" id="JAEEGC010000039">
    <property type="protein sequence ID" value="MBV7273181.1"/>
    <property type="molecule type" value="Genomic_DNA"/>
</dbReference>
<dbReference type="AlphaFoldDB" id="A0A949TWK4"/>
<accession>A0A949TWK4</accession>
<evidence type="ECO:0000313" key="1">
    <source>
        <dbReference type="EMBL" id="MBV7273181.1"/>
    </source>
</evidence>
<sequence>MYNEIILDENVNNDVVSSFNLKIKSELERMENLIQNLLKLAKLDAGAIELNKQKCNLRDFLESIIMRLQTRAQHEGKSIILR</sequence>
<proteinExistence type="predicted"/>
<name>A0A949TWK4_9CLOT</name>
<evidence type="ECO:0000313" key="2">
    <source>
        <dbReference type="Proteomes" id="UP000694308"/>
    </source>
</evidence>
<reference evidence="1" key="1">
    <citation type="submission" date="2020-12" db="EMBL/GenBank/DDBJ databases">
        <title>Clostridium thailandense sp. nov., a novel acetogenic bacterium isolated from peat land soil in Thailand.</title>
        <authorList>
            <person name="Chaikitkaew S."/>
            <person name="Birkeland N.K."/>
        </authorList>
    </citation>
    <scope>NUCLEOTIDE SEQUENCE</scope>
    <source>
        <strain evidence="1">PL3</strain>
    </source>
</reference>
<dbReference type="Proteomes" id="UP000694308">
    <property type="component" value="Unassembled WGS sequence"/>
</dbReference>
<protein>
    <submittedName>
        <fullName evidence="1">Uncharacterized protein</fullName>
    </submittedName>
</protein>
<keyword evidence="2" id="KW-1185">Reference proteome</keyword>
<comment type="caution">
    <text evidence="1">The sequence shown here is derived from an EMBL/GenBank/DDBJ whole genome shotgun (WGS) entry which is preliminary data.</text>
</comment>
<organism evidence="1 2">
    <name type="scientific">Clostridium thailandense</name>
    <dbReference type="NCBI Taxonomy" id="2794346"/>
    <lineage>
        <taxon>Bacteria</taxon>
        <taxon>Bacillati</taxon>
        <taxon>Bacillota</taxon>
        <taxon>Clostridia</taxon>
        <taxon>Eubacteriales</taxon>
        <taxon>Clostridiaceae</taxon>
        <taxon>Clostridium</taxon>
    </lineage>
</organism>